<evidence type="ECO:0000256" key="4">
    <source>
        <dbReference type="ARBA" id="ARBA00022807"/>
    </source>
</evidence>
<dbReference type="Proteomes" id="UP001597191">
    <property type="component" value="Unassembled WGS sequence"/>
</dbReference>
<dbReference type="InterPro" id="IPR000064">
    <property type="entry name" value="NLP_P60_dom"/>
</dbReference>
<name>A0ABW4BJV2_9LACO</name>
<sequence>MSFSLYSVWKKGEYYIMTQNKTMASLMIGMGVLATAALATQKTDETQAATRKVGYAEGATTVWTSPEAGQKVKRYLLPNQSVEFVASKKVYSQTWLQTTDGGWVPEMYLATEDATTTTNTTNNATSNATAPVAKTPSTPIGTLTATYQAGATTVWQSVGFSNVKGYLATGQTAQYVATKQANGVTWYQLQNGGWVCGSFVANGNQAAQAQQPAASTETATTETTQNNTAADTTTTTTPETPAVTTPTAPDTSANTSATNNANNNTTANVNNNQSTNTNQNTTTTTNNNSNQTQTVTKPVTPAPTTPSDNNNTTAKASRAQITSYAKSFIGVPYVWGGTTPAGFDCSGLVQYVYGHFGINLPRVTYDQENAGTIKSVASAQPGDLLFFGERGNTYHVAISLGGGSYVHAPTLGQNVTIGSTQWFAPSFAMSVPGVY</sequence>
<dbReference type="SUPFAM" id="SSF54001">
    <property type="entry name" value="Cysteine proteinases"/>
    <property type="match status" value="1"/>
</dbReference>
<keyword evidence="4" id="KW-0788">Thiol protease</keyword>
<keyword evidence="2" id="KW-0645">Protease</keyword>
<feature type="domain" description="NlpC/P60" evidence="6">
    <location>
        <begin position="315"/>
        <end position="435"/>
    </location>
</feature>
<reference evidence="8" key="1">
    <citation type="journal article" date="2019" name="Int. J. Syst. Evol. Microbiol.">
        <title>The Global Catalogue of Microorganisms (GCM) 10K type strain sequencing project: providing services to taxonomists for standard genome sequencing and annotation.</title>
        <authorList>
            <consortium name="The Broad Institute Genomics Platform"/>
            <consortium name="The Broad Institute Genome Sequencing Center for Infectious Disease"/>
            <person name="Wu L."/>
            <person name="Ma J."/>
        </authorList>
    </citation>
    <scope>NUCLEOTIDE SEQUENCE [LARGE SCALE GENOMIC DNA]</scope>
    <source>
        <strain evidence="8">CCM 8937</strain>
    </source>
</reference>
<evidence type="ECO:0000313" key="8">
    <source>
        <dbReference type="Proteomes" id="UP001597191"/>
    </source>
</evidence>
<dbReference type="InterPro" id="IPR051202">
    <property type="entry name" value="Peptidase_C40"/>
</dbReference>
<protein>
    <submittedName>
        <fullName evidence="7">C40 family peptidase</fullName>
    </submittedName>
</protein>
<proteinExistence type="inferred from homology"/>
<dbReference type="PANTHER" id="PTHR47053">
    <property type="entry name" value="MUREIN DD-ENDOPEPTIDASE MEPH-RELATED"/>
    <property type="match status" value="1"/>
</dbReference>
<dbReference type="PANTHER" id="PTHR47053:SF1">
    <property type="entry name" value="MUREIN DD-ENDOPEPTIDASE MEPH-RELATED"/>
    <property type="match status" value="1"/>
</dbReference>
<comment type="caution">
    <text evidence="7">The sequence shown here is derived from an EMBL/GenBank/DDBJ whole genome shotgun (WGS) entry which is preliminary data.</text>
</comment>
<dbReference type="PROSITE" id="PS51935">
    <property type="entry name" value="NLPC_P60"/>
    <property type="match status" value="1"/>
</dbReference>
<dbReference type="RefSeq" id="WP_125650960.1">
    <property type="nucleotide sequence ID" value="NZ_JBHTOH010000007.1"/>
</dbReference>
<dbReference type="Pfam" id="PF00877">
    <property type="entry name" value="NLPC_P60"/>
    <property type="match status" value="1"/>
</dbReference>
<dbReference type="EMBL" id="JBHTOH010000007">
    <property type="protein sequence ID" value="MFD1410106.1"/>
    <property type="molecule type" value="Genomic_DNA"/>
</dbReference>
<evidence type="ECO:0000256" key="3">
    <source>
        <dbReference type="ARBA" id="ARBA00022801"/>
    </source>
</evidence>
<dbReference type="Gene3D" id="3.90.1720.10">
    <property type="entry name" value="endopeptidase domain like (from Nostoc punctiforme)"/>
    <property type="match status" value="1"/>
</dbReference>
<feature type="region of interest" description="Disordered" evidence="5">
    <location>
        <begin position="208"/>
        <end position="315"/>
    </location>
</feature>
<feature type="compositionally biased region" description="Low complexity" evidence="5">
    <location>
        <begin position="208"/>
        <end position="299"/>
    </location>
</feature>
<comment type="similarity">
    <text evidence="1">Belongs to the peptidase C40 family.</text>
</comment>
<evidence type="ECO:0000259" key="6">
    <source>
        <dbReference type="PROSITE" id="PS51935"/>
    </source>
</evidence>
<evidence type="ECO:0000256" key="1">
    <source>
        <dbReference type="ARBA" id="ARBA00007074"/>
    </source>
</evidence>
<dbReference type="InterPro" id="IPR038765">
    <property type="entry name" value="Papain-like_cys_pep_sf"/>
</dbReference>
<evidence type="ECO:0000256" key="5">
    <source>
        <dbReference type="SAM" id="MobiDB-lite"/>
    </source>
</evidence>
<keyword evidence="3" id="KW-0378">Hydrolase</keyword>
<keyword evidence="8" id="KW-1185">Reference proteome</keyword>
<evidence type="ECO:0000313" key="7">
    <source>
        <dbReference type="EMBL" id="MFD1410106.1"/>
    </source>
</evidence>
<organism evidence="7 8">
    <name type="scientific">Lapidilactobacillus gannanensis</name>
    <dbReference type="NCBI Taxonomy" id="2486002"/>
    <lineage>
        <taxon>Bacteria</taxon>
        <taxon>Bacillati</taxon>
        <taxon>Bacillota</taxon>
        <taxon>Bacilli</taxon>
        <taxon>Lactobacillales</taxon>
        <taxon>Lactobacillaceae</taxon>
        <taxon>Lapidilactobacillus</taxon>
    </lineage>
</organism>
<accession>A0ABW4BJV2</accession>
<evidence type="ECO:0000256" key="2">
    <source>
        <dbReference type="ARBA" id="ARBA00022670"/>
    </source>
</evidence>
<gene>
    <name evidence="7" type="ORF">ACFQ4R_00470</name>
</gene>